<sequence>MSRALAAEPDEPPASMEVAPAASQEERLEQLETSHAKLQGLVKRLQQELHDLQKDRMCLPSSVPEKAESELLEKAFPVSNPAKLEVRNEAPSPSPALTERTRTSGRVVRYDEVDSKAREEYAFQGSTWDLALFVGTDAIGTFGAIHTFILVLATFAIQVVFVGVVMLNFSAPRVDKESVADASRWRLATGHFHEFYDSITQASLTARVCGNDRALHVATGQASLYQTVATYLGSNDNLVLFKGPVLGMVAVTLWFLMVSDDVTTTLDLGRVLITIPVGQTCLVLDTEDEEDPKYRLTHISFSRKLWGCIITVVRLTIACVLLWYGTLYVVHTINLSDLVLNCIALEIVLNVDDLLFQALAPTPARFLMNTLQPIQLKSMPRRKGVDVKAFLMLLAVPIALILVYQLLMAPMLEDIEAVSHTLCGGERDFVWLEDSRRMVVMATSRSYQPADQAVRLAAEENAAAIVVNDVVQRNPEGSSLGIWKEDVRTMMAWGKYDFQEVLAAFKPGCQDTDAEDPAWFYMQKIAGPPFKNCSTVKPFCHSVSLETSWVPDEGRGIMARMLCPMTCTCWSEISPRLITTGCPSSCTQQLADGDGFTVEHRNNEFAAASCVDTPVAQLKRNPSFQNWIEQLALYANITGDSRMTEIVEDMAENGCALEGNWSSFACHFDNTALGSAARPFGGYAFFCGKLCCDSGNPGPDLGMRGNWDPGNMGPWVAYFQTNLSCSSTESAYGGRWLKHPVFFGYDARAHTHIHMNYEYK</sequence>
<keyword evidence="5" id="KW-1185">Reference proteome</keyword>
<evidence type="ECO:0000313" key="3">
    <source>
        <dbReference type="EMBL" id="CAI3994637.1"/>
    </source>
</evidence>
<accession>A0A9P1CLR8</accession>
<evidence type="ECO:0000256" key="2">
    <source>
        <dbReference type="SAM" id="Phobius"/>
    </source>
</evidence>
<dbReference type="EMBL" id="CAMXCT020001979">
    <property type="protein sequence ID" value="CAL1148012.1"/>
    <property type="molecule type" value="Genomic_DNA"/>
</dbReference>
<reference evidence="4 5" key="2">
    <citation type="submission" date="2024-05" db="EMBL/GenBank/DDBJ databases">
        <authorList>
            <person name="Chen Y."/>
            <person name="Shah S."/>
            <person name="Dougan E. K."/>
            <person name="Thang M."/>
            <person name="Chan C."/>
        </authorList>
    </citation>
    <scope>NUCLEOTIDE SEQUENCE [LARGE SCALE GENOMIC DNA]</scope>
</reference>
<evidence type="ECO:0000256" key="1">
    <source>
        <dbReference type="SAM" id="MobiDB-lite"/>
    </source>
</evidence>
<dbReference type="OrthoDB" id="439146at2759"/>
<protein>
    <submittedName>
        <fullName evidence="3">Uncharacterized protein</fullName>
    </submittedName>
</protein>
<feature type="transmembrane region" description="Helical" evidence="2">
    <location>
        <begin position="305"/>
        <end position="326"/>
    </location>
</feature>
<reference evidence="3" key="1">
    <citation type="submission" date="2022-10" db="EMBL/GenBank/DDBJ databases">
        <authorList>
            <person name="Chen Y."/>
            <person name="Dougan E. K."/>
            <person name="Chan C."/>
            <person name="Rhodes N."/>
            <person name="Thang M."/>
        </authorList>
    </citation>
    <scope>NUCLEOTIDE SEQUENCE</scope>
</reference>
<dbReference type="EMBL" id="CAMXCT010001979">
    <property type="protein sequence ID" value="CAI3994637.1"/>
    <property type="molecule type" value="Genomic_DNA"/>
</dbReference>
<feature type="region of interest" description="Disordered" evidence="1">
    <location>
        <begin position="1"/>
        <end position="29"/>
    </location>
</feature>
<feature type="transmembrane region" description="Helical" evidence="2">
    <location>
        <begin position="148"/>
        <end position="169"/>
    </location>
</feature>
<comment type="caution">
    <text evidence="3">The sequence shown here is derived from an EMBL/GenBank/DDBJ whole genome shotgun (WGS) entry which is preliminary data.</text>
</comment>
<keyword evidence="2" id="KW-0472">Membrane</keyword>
<name>A0A9P1CLR8_9DINO</name>
<dbReference type="AlphaFoldDB" id="A0A9P1CLR8"/>
<dbReference type="Proteomes" id="UP001152797">
    <property type="component" value="Unassembled WGS sequence"/>
</dbReference>
<evidence type="ECO:0000313" key="4">
    <source>
        <dbReference type="EMBL" id="CAL4781949.1"/>
    </source>
</evidence>
<keyword evidence="2" id="KW-1133">Transmembrane helix</keyword>
<evidence type="ECO:0000313" key="5">
    <source>
        <dbReference type="Proteomes" id="UP001152797"/>
    </source>
</evidence>
<feature type="transmembrane region" description="Helical" evidence="2">
    <location>
        <begin position="389"/>
        <end position="407"/>
    </location>
</feature>
<organism evidence="3">
    <name type="scientific">Cladocopium goreaui</name>
    <dbReference type="NCBI Taxonomy" id="2562237"/>
    <lineage>
        <taxon>Eukaryota</taxon>
        <taxon>Sar</taxon>
        <taxon>Alveolata</taxon>
        <taxon>Dinophyceae</taxon>
        <taxon>Suessiales</taxon>
        <taxon>Symbiodiniaceae</taxon>
        <taxon>Cladocopium</taxon>
    </lineage>
</organism>
<keyword evidence="2" id="KW-0812">Transmembrane</keyword>
<gene>
    <name evidence="3" type="ORF">C1SCF055_LOCUS21272</name>
</gene>
<dbReference type="EMBL" id="CAMXCT030001979">
    <property type="protein sequence ID" value="CAL4781949.1"/>
    <property type="molecule type" value="Genomic_DNA"/>
</dbReference>
<proteinExistence type="predicted"/>